<dbReference type="SMART" id="SM00530">
    <property type="entry name" value="HTH_XRE"/>
    <property type="match status" value="1"/>
</dbReference>
<dbReference type="RefSeq" id="WP_390213677.1">
    <property type="nucleotide sequence ID" value="NZ_JBHLXJ010000016.1"/>
</dbReference>
<sequence>MTEITQLLNTIKYQLKQQAKTYRDVADALNLSEASIKRMFSQRSDAPISLDRIVEISHFLGFSLAELAQEASLAQEKLSTLTPLQEKELVADHQLLLVAVCAINHWSMQDILETYALSEPSCLKKLLKLDQLGLITLLPGNRIRLNISRDFDWLPQGPIKTYFKKEGLPEFLDAHFHQSKENFIFTHGMLTEAAAMKLQTEMRQLKRRFAELHAESLQSPLKKRDGMGLLMAMRPWEPEAFSKLRKQQIK</sequence>
<dbReference type="EMBL" id="JBHLXJ010000016">
    <property type="protein sequence ID" value="MFC0351089.1"/>
    <property type="molecule type" value="Genomic_DNA"/>
</dbReference>
<dbReference type="Pfam" id="PF01381">
    <property type="entry name" value="HTH_3"/>
    <property type="match status" value="1"/>
</dbReference>
<proteinExistence type="predicted"/>
<feature type="domain" description="HTH cro/C1-type" evidence="1">
    <location>
        <begin position="11"/>
        <end position="67"/>
    </location>
</feature>
<dbReference type="InterPro" id="IPR001387">
    <property type="entry name" value="Cro/C1-type_HTH"/>
</dbReference>
<dbReference type="InterPro" id="IPR010982">
    <property type="entry name" value="Lambda_DNA-bd_dom_sf"/>
</dbReference>
<evidence type="ECO:0000313" key="3">
    <source>
        <dbReference type="Proteomes" id="UP001589844"/>
    </source>
</evidence>
<protein>
    <submittedName>
        <fullName evidence="2">Helix-turn-helix domain-containing protein</fullName>
    </submittedName>
</protein>
<evidence type="ECO:0000259" key="1">
    <source>
        <dbReference type="PROSITE" id="PS50943"/>
    </source>
</evidence>
<organism evidence="2 3">
    <name type="scientific">Undibacterium danionis</name>
    <dbReference type="NCBI Taxonomy" id="1812100"/>
    <lineage>
        <taxon>Bacteria</taxon>
        <taxon>Pseudomonadati</taxon>
        <taxon>Pseudomonadota</taxon>
        <taxon>Betaproteobacteria</taxon>
        <taxon>Burkholderiales</taxon>
        <taxon>Oxalobacteraceae</taxon>
        <taxon>Undibacterium</taxon>
    </lineage>
</organism>
<dbReference type="PROSITE" id="PS50943">
    <property type="entry name" value="HTH_CROC1"/>
    <property type="match status" value="1"/>
</dbReference>
<evidence type="ECO:0000313" key="2">
    <source>
        <dbReference type="EMBL" id="MFC0351089.1"/>
    </source>
</evidence>
<accession>A0ABV6IJN8</accession>
<dbReference type="Gene3D" id="1.10.260.40">
    <property type="entry name" value="lambda repressor-like DNA-binding domains"/>
    <property type="match status" value="1"/>
</dbReference>
<dbReference type="SUPFAM" id="SSF47413">
    <property type="entry name" value="lambda repressor-like DNA-binding domains"/>
    <property type="match status" value="1"/>
</dbReference>
<comment type="caution">
    <text evidence="2">The sequence shown here is derived from an EMBL/GenBank/DDBJ whole genome shotgun (WGS) entry which is preliminary data.</text>
</comment>
<dbReference type="Proteomes" id="UP001589844">
    <property type="component" value="Unassembled WGS sequence"/>
</dbReference>
<name>A0ABV6IJN8_9BURK</name>
<reference evidence="2 3" key="1">
    <citation type="submission" date="2024-09" db="EMBL/GenBank/DDBJ databases">
        <authorList>
            <person name="Sun Q."/>
            <person name="Mori K."/>
        </authorList>
    </citation>
    <scope>NUCLEOTIDE SEQUENCE [LARGE SCALE GENOMIC DNA]</scope>
    <source>
        <strain evidence="2 3">CCM 8677</strain>
    </source>
</reference>
<keyword evidence="3" id="KW-1185">Reference proteome</keyword>
<gene>
    <name evidence="2" type="ORF">ACFFJH_14820</name>
</gene>